<dbReference type="InterPro" id="IPR023120">
    <property type="entry name" value="WHTH_transcript_rep_HrcA_IDD"/>
</dbReference>
<organism evidence="7 8">
    <name type="scientific">Listeria grayi DSM 20601</name>
    <dbReference type="NCBI Taxonomy" id="525367"/>
    <lineage>
        <taxon>Bacteria</taxon>
        <taxon>Bacillati</taxon>
        <taxon>Bacillota</taxon>
        <taxon>Bacilli</taxon>
        <taxon>Bacillales</taxon>
        <taxon>Listeriaceae</taxon>
        <taxon>Listeria</taxon>
    </lineage>
</organism>
<dbReference type="PIRSF" id="PIRSF005485">
    <property type="entry name" value="HrcA"/>
    <property type="match status" value="1"/>
</dbReference>
<evidence type="ECO:0000256" key="1">
    <source>
        <dbReference type="ARBA" id="ARBA00022491"/>
    </source>
</evidence>
<dbReference type="NCBIfam" id="TIGR00331">
    <property type="entry name" value="hrcA"/>
    <property type="match status" value="1"/>
</dbReference>
<feature type="domain" description="Heat-inducible transcription repressor HrcA C-terminal" evidence="6">
    <location>
        <begin position="112"/>
        <end position="330"/>
    </location>
</feature>
<dbReference type="EMBL" id="ACCR02000005">
    <property type="protein sequence ID" value="EFI83645.1"/>
    <property type="molecule type" value="Genomic_DNA"/>
</dbReference>
<dbReference type="InterPro" id="IPR021153">
    <property type="entry name" value="HrcA_C"/>
</dbReference>
<dbReference type="PANTHER" id="PTHR34824:SF1">
    <property type="entry name" value="HEAT-INDUCIBLE TRANSCRIPTION REPRESSOR HRCA"/>
    <property type="match status" value="1"/>
</dbReference>
<keyword evidence="8" id="KW-1185">Reference proteome</keyword>
<proteinExistence type="inferred from homology"/>
<dbReference type="InterPro" id="IPR029016">
    <property type="entry name" value="GAF-like_dom_sf"/>
</dbReference>
<dbReference type="InterPro" id="IPR036388">
    <property type="entry name" value="WH-like_DNA-bd_sf"/>
</dbReference>
<dbReference type="SUPFAM" id="SSF55781">
    <property type="entry name" value="GAF domain-like"/>
    <property type="match status" value="1"/>
</dbReference>
<gene>
    <name evidence="5 7" type="primary">hrcA</name>
    <name evidence="7" type="ORF">HMPREF0556_12330</name>
</gene>
<dbReference type="Proteomes" id="UP000010119">
    <property type="component" value="Unassembled WGS sequence"/>
</dbReference>
<dbReference type="Gene3D" id="3.30.450.40">
    <property type="match status" value="1"/>
</dbReference>
<dbReference type="GO" id="GO:0003677">
    <property type="term" value="F:DNA binding"/>
    <property type="evidence" value="ECO:0007669"/>
    <property type="project" value="InterPro"/>
</dbReference>
<dbReference type="AlphaFoldDB" id="D7UZ78"/>
<dbReference type="Gene3D" id="1.10.10.10">
    <property type="entry name" value="Winged helix-like DNA-binding domain superfamily/Winged helix DNA-binding domain"/>
    <property type="match status" value="1"/>
</dbReference>
<reference evidence="7" key="1">
    <citation type="submission" date="2010-06" db="EMBL/GenBank/DDBJ databases">
        <authorList>
            <person name="Muzny D."/>
            <person name="Qin X."/>
            <person name="Buhay C."/>
            <person name="Dugan-Rocha S."/>
            <person name="Ding Y."/>
            <person name="Chen G."/>
            <person name="Hawes A."/>
            <person name="Holder M."/>
            <person name="Jhangiani S."/>
            <person name="Johnson A."/>
            <person name="Khan Z."/>
            <person name="Li Z."/>
            <person name="Liu W."/>
            <person name="Liu X."/>
            <person name="Perez L."/>
            <person name="Shen H."/>
            <person name="Wang Q."/>
            <person name="Watt J."/>
            <person name="Xi L."/>
            <person name="Xin Y."/>
            <person name="Zhou J."/>
            <person name="Deng J."/>
            <person name="Jiang H."/>
            <person name="Liu Y."/>
            <person name="Qu J."/>
            <person name="Song X.-Z."/>
            <person name="Zhang L."/>
            <person name="Villasana D."/>
            <person name="Johnson A."/>
            <person name="Liu J."/>
            <person name="Liyanage D."/>
            <person name="Lorensuhewa L."/>
            <person name="Robinson T."/>
            <person name="Song A."/>
            <person name="Song B.-B."/>
            <person name="Dinh H."/>
            <person name="Thornton R."/>
            <person name="Coyle M."/>
            <person name="Francisco L."/>
            <person name="Jackson L."/>
            <person name="Javaid M."/>
            <person name="Korchina V."/>
            <person name="Kovar C."/>
            <person name="Mata R."/>
            <person name="Mathew T."/>
            <person name="Ngo R."/>
            <person name="Nguyen L."/>
            <person name="Nguyen N."/>
            <person name="Okwuonu G."/>
            <person name="Ongeri F."/>
            <person name="Pham C."/>
            <person name="Simmons D."/>
            <person name="Wilczek-Boney K."/>
            <person name="Hale W."/>
            <person name="Jakkamsetti A."/>
            <person name="Pham P."/>
            <person name="Ruth R."/>
            <person name="San Lucas F."/>
            <person name="Warren J."/>
            <person name="Zhang J."/>
            <person name="Zhao Z."/>
            <person name="Zhou C."/>
            <person name="Zhu D."/>
            <person name="Lee S."/>
            <person name="Bess C."/>
            <person name="Blankenburg K."/>
            <person name="Forbes L."/>
            <person name="Fu Q."/>
            <person name="Gubbala S."/>
            <person name="Hirani K."/>
            <person name="Jayaseelan J.C."/>
            <person name="Lara F."/>
            <person name="Munidasa M."/>
            <person name="Palculict T."/>
            <person name="Patil S."/>
            <person name="Pu L.-L."/>
            <person name="Saada N."/>
            <person name="Tang L."/>
            <person name="Weissenberger G."/>
            <person name="Zhu Y."/>
            <person name="Hemphill L."/>
            <person name="Shang Y."/>
            <person name="Youmans B."/>
            <person name="Ayvaz T."/>
            <person name="Ross M."/>
            <person name="Santibanez J."/>
            <person name="Aqrawi P."/>
            <person name="Gross S."/>
            <person name="Joshi V."/>
            <person name="Fowler G."/>
            <person name="Nazareth L."/>
            <person name="Reid J."/>
            <person name="Worley K."/>
            <person name="Petrosino J."/>
            <person name="Highlander S."/>
            <person name="Gibbs R."/>
        </authorList>
    </citation>
    <scope>NUCLEOTIDE SEQUENCE [LARGE SCALE GENOMIC DNA]</scope>
    <source>
        <strain evidence="7">DSM 20601</strain>
    </source>
</reference>
<evidence type="ECO:0000256" key="4">
    <source>
        <dbReference type="ARBA" id="ARBA00023163"/>
    </source>
</evidence>
<dbReference type="SUPFAM" id="SSF46785">
    <property type="entry name" value="Winged helix' DNA-binding domain"/>
    <property type="match status" value="1"/>
</dbReference>
<evidence type="ECO:0000313" key="8">
    <source>
        <dbReference type="Proteomes" id="UP000010119"/>
    </source>
</evidence>
<comment type="function">
    <text evidence="5">Negative regulator of class I heat shock genes (grpE-dnaK-dnaJ and groELS operons). Prevents heat-shock induction of these operons.</text>
</comment>
<comment type="similarity">
    <text evidence="5">Belongs to the HrcA family.</text>
</comment>
<evidence type="ECO:0000256" key="5">
    <source>
        <dbReference type="HAMAP-Rule" id="MF_00081"/>
    </source>
</evidence>
<dbReference type="Gene3D" id="3.30.390.60">
    <property type="entry name" value="Heat-inducible transcription repressor hrca homolog, domain 3"/>
    <property type="match status" value="1"/>
</dbReference>
<evidence type="ECO:0000313" key="7">
    <source>
        <dbReference type="EMBL" id="EFI83645.1"/>
    </source>
</evidence>
<keyword evidence="1 5" id="KW-0678">Repressor</keyword>
<dbReference type="PANTHER" id="PTHR34824">
    <property type="entry name" value="HEAT-INDUCIBLE TRANSCRIPTION REPRESSOR HRCA"/>
    <property type="match status" value="1"/>
</dbReference>
<dbReference type="Pfam" id="PF01628">
    <property type="entry name" value="HrcA"/>
    <property type="match status" value="1"/>
</dbReference>
<keyword evidence="2 5" id="KW-0805">Transcription regulation</keyword>
<evidence type="ECO:0000256" key="3">
    <source>
        <dbReference type="ARBA" id="ARBA00023016"/>
    </source>
</evidence>
<keyword evidence="3 5" id="KW-0346">Stress response</keyword>
<dbReference type="HAMAP" id="MF_00081">
    <property type="entry name" value="HrcA"/>
    <property type="match status" value="1"/>
</dbReference>
<sequence>MLKIEVIIMLTERQLLIFRAIIDHFTWTVQPVGSKNLIKEKNLPYSSATIRNEMGVLEEHGLIEKTHSSSGRVPSEKGYRFYVDYLSQPQTLTSQDRQIIGSLFSNDYVEMEQLIQNSASMLSNLTHYTSILLGPATATNRLSGFRFVPINQHQAMLILITDQGHVDNHLVSIPEGISLSDLEKMVNIFNERLVGVPVERLRSQIPVEVTKLLEKHVANHEKLLGILDNPLQQFMQNKVYFGGKTNMLHQPEFHDIDKVRDFLGLLEEEQNIYELFRDIPDSLQVKIGREIDNRVMDDCSIITATYKVGGESVGGIVLLGPTHMEYSRMMGLVDVFSRDLTNVLTKLYLENQN</sequence>
<comment type="caution">
    <text evidence="7">The sequence shown here is derived from an EMBL/GenBank/DDBJ whole genome shotgun (WGS) entry which is preliminary data.</text>
</comment>
<dbReference type="STRING" id="525367.HMPREF0556_12330"/>
<dbReference type="InterPro" id="IPR036390">
    <property type="entry name" value="WH_DNA-bd_sf"/>
</dbReference>
<dbReference type="GO" id="GO:0045892">
    <property type="term" value="P:negative regulation of DNA-templated transcription"/>
    <property type="evidence" value="ECO:0007669"/>
    <property type="project" value="UniProtKB-UniRule"/>
</dbReference>
<keyword evidence="4 5" id="KW-0804">Transcription</keyword>
<evidence type="ECO:0000259" key="6">
    <source>
        <dbReference type="Pfam" id="PF01628"/>
    </source>
</evidence>
<accession>D7UZ78</accession>
<protein>
    <recommendedName>
        <fullName evidence="5">Heat-inducible transcription repressor HrcA</fullName>
    </recommendedName>
</protein>
<evidence type="ECO:0000256" key="2">
    <source>
        <dbReference type="ARBA" id="ARBA00023015"/>
    </source>
</evidence>
<dbReference type="eggNOG" id="COG1420">
    <property type="taxonomic scope" value="Bacteria"/>
</dbReference>
<dbReference type="InterPro" id="IPR002571">
    <property type="entry name" value="HrcA"/>
</dbReference>
<name>D7UZ78_LISGR</name>
<dbReference type="HOGENOM" id="CLU_050019_1_0_9"/>